<protein>
    <recommendedName>
        <fullName evidence="1">BTB domain-containing protein</fullName>
    </recommendedName>
</protein>
<evidence type="ECO:0000259" key="1">
    <source>
        <dbReference type="PROSITE" id="PS50097"/>
    </source>
</evidence>
<evidence type="ECO:0000313" key="2">
    <source>
        <dbReference type="EMBL" id="KIM90359.1"/>
    </source>
</evidence>
<dbReference type="InParanoid" id="A0A0C3GF98"/>
<dbReference type="InterPro" id="IPR000210">
    <property type="entry name" value="BTB/POZ_dom"/>
</dbReference>
<dbReference type="Gene3D" id="3.30.710.10">
    <property type="entry name" value="Potassium Channel Kv1.1, Chain A"/>
    <property type="match status" value="1"/>
</dbReference>
<dbReference type="OrthoDB" id="3357985at2759"/>
<dbReference type="PROSITE" id="PS50097">
    <property type="entry name" value="BTB"/>
    <property type="match status" value="1"/>
</dbReference>
<reference evidence="2 3" key="1">
    <citation type="submission" date="2014-04" db="EMBL/GenBank/DDBJ databases">
        <authorList>
            <consortium name="DOE Joint Genome Institute"/>
            <person name="Kuo A."/>
            <person name="Tarkka M."/>
            <person name="Buscot F."/>
            <person name="Kohler A."/>
            <person name="Nagy L.G."/>
            <person name="Floudas D."/>
            <person name="Copeland A."/>
            <person name="Barry K.W."/>
            <person name="Cichocki N."/>
            <person name="Veneault-Fourrey C."/>
            <person name="LaButti K."/>
            <person name="Lindquist E.A."/>
            <person name="Lipzen A."/>
            <person name="Lundell T."/>
            <person name="Morin E."/>
            <person name="Murat C."/>
            <person name="Sun H."/>
            <person name="Tunlid A."/>
            <person name="Henrissat B."/>
            <person name="Grigoriev I.V."/>
            <person name="Hibbett D.S."/>
            <person name="Martin F."/>
            <person name="Nordberg H.P."/>
            <person name="Cantor M.N."/>
            <person name="Hua S.X."/>
        </authorList>
    </citation>
    <scope>NUCLEOTIDE SEQUENCE [LARGE SCALE GENOMIC DNA]</scope>
    <source>
        <strain evidence="2 3">F 1598</strain>
    </source>
</reference>
<name>A0A0C3GF98_PILCF</name>
<dbReference type="SMART" id="SM00225">
    <property type="entry name" value="BTB"/>
    <property type="match status" value="1"/>
</dbReference>
<dbReference type="Pfam" id="PF00651">
    <property type="entry name" value="BTB"/>
    <property type="match status" value="1"/>
</dbReference>
<accession>A0A0C3GF98</accession>
<organism evidence="2 3">
    <name type="scientific">Piloderma croceum (strain F 1598)</name>
    <dbReference type="NCBI Taxonomy" id="765440"/>
    <lineage>
        <taxon>Eukaryota</taxon>
        <taxon>Fungi</taxon>
        <taxon>Dikarya</taxon>
        <taxon>Basidiomycota</taxon>
        <taxon>Agaricomycotina</taxon>
        <taxon>Agaricomycetes</taxon>
        <taxon>Agaricomycetidae</taxon>
        <taxon>Atheliales</taxon>
        <taxon>Atheliaceae</taxon>
        <taxon>Piloderma</taxon>
    </lineage>
</organism>
<feature type="domain" description="BTB" evidence="1">
    <location>
        <begin position="29"/>
        <end position="105"/>
    </location>
</feature>
<dbReference type="SUPFAM" id="SSF54695">
    <property type="entry name" value="POZ domain"/>
    <property type="match status" value="1"/>
</dbReference>
<dbReference type="STRING" id="765440.A0A0C3GF98"/>
<reference evidence="3" key="2">
    <citation type="submission" date="2015-01" db="EMBL/GenBank/DDBJ databases">
        <title>Evolutionary Origins and Diversification of the Mycorrhizal Mutualists.</title>
        <authorList>
            <consortium name="DOE Joint Genome Institute"/>
            <consortium name="Mycorrhizal Genomics Consortium"/>
            <person name="Kohler A."/>
            <person name="Kuo A."/>
            <person name="Nagy L.G."/>
            <person name="Floudas D."/>
            <person name="Copeland A."/>
            <person name="Barry K.W."/>
            <person name="Cichocki N."/>
            <person name="Veneault-Fourrey C."/>
            <person name="LaButti K."/>
            <person name="Lindquist E.A."/>
            <person name="Lipzen A."/>
            <person name="Lundell T."/>
            <person name="Morin E."/>
            <person name="Murat C."/>
            <person name="Riley R."/>
            <person name="Ohm R."/>
            <person name="Sun H."/>
            <person name="Tunlid A."/>
            <person name="Henrissat B."/>
            <person name="Grigoriev I.V."/>
            <person name="Hibbett D.S."/>
            <person name="Martin F."/>
        </authorList>
    </citation>
    <scope>NUCLEOTIDE SEQUENCE [LARGE SCALE GENOMIC DNA]</scope>
    <source>
        <strain evidence="3">F 1598</strain>
    </source>
</reference>
<gene>
    <name evidence="2" type="ORF">PILCRDRAFT_812096</name>
</gene>
<sequence>MSDNETITESDNQLPAITDAGAPFDNPDADVILRSADNIDFRIFKLLLSLASPFFKDMFALPQTSVGDNSNETKEGLPVIQVAEESKALERLLIHCYPVDVPVVESLKELQSLLEVAMKYNVERAEKNATRWLFSQKFLEQDPVWLFTIACHYRMKEKASMAAKATLGRPILERPYGPELEYLSGGQLYYLLRYHKQCKETAIKIASDFTWMTLPNPLVQYCENCRGKYAYMGDDGRARAVPGWWVDYMQNVVAALEYGAWSRGQKEELIEKAVKQGWKCARCGPKVVGDLRDFMDIFSAKIDEEISKITLEDLRL</sequence>
<dbReference type="HOGENOM" id="CLU_052397_0_1_1"/>
<proteinExistence type="predicted"/>
<dbReference type="Proteomes" id="UP000054166">
    <property type="component" value="Unassembled WGS sequence"/>
</dbReference>
<dbReference type="CDD" id="cd18186">
    <property type="entry name" value="BTB_POZ_ZBTB_KLHL-like"/>
    <property type="match status" value="1"/>
</dbReference>
<dbReference type="InterPro" id="IPR011333">
    <property type="entry name" value="SKP1/BTB/POZ_sf"/>
</dbReference>
<dbReference type="AlphaFoldDB" id="A0A0C3GF98"/>
<keyword evidence="3" id="KW-1185">Reference proteome</keyword>
<evidence type="ECO:0000313" key="3">
    <source>
        <dbReference type="Proteomes" id="UP000054166"/>
    </source>
</evidence>
<dbReference type="EMBL" id="KN832973">
    <property type="protein sequence ID" value="KIM90359.1"/>
    <property type="molecule type" value="Genomic_DNA"/>
</dbReference>